<evidence type="ECO:0000313" key="3">
    <source>
        <dbReference type="Proteomes" id="UP001476247"/>
    </source>
</evidence>
<reference evidence="2 3" key="1">
    <citation type="submission" date="2024-04" db="EMBL/GenBank/DDBJ databases">
        <title>genome sequences of Mucor flavus KT1a and Helicostylum pulchrum KT1b strains isolation_sourced from the surface of a dry-aged beef.</title>
        <authorList>
            <person name="Toyotome T."/>
            <person name="Hosono M."/>
            <person name="Torimaru M."/>
            <person name="Fukuda K."/>
            <person name="Mikami N."/>
        </authorList>
    </citation>
    <scope>NUCLEOTIDE SEQUENCE [LARGE SCALE GENOMIC DNA]</scope>
    <source>
        <strain evidence="2 3">KT1b</strain>
    </source>
</reference>
<dbReference type="InterPro" id="IPR056124">
    <property type="entry name" value="DUF7707"/>
</dbReference>
<evidence type="ECO:0000259" key="1">
    <source>
        <dbReference type="Pfam" id="PF24808"/>
    </source>
</evidence>
<feature type="domain" description="DUF7707" evidence="1">
    <location>
        <begin position="43"/>
        <end position="137"/>
    </location>
</feature>
<accession>A0ABP9Y646</accession>
<protein>
    <recommendedName>
        <fullName evidence="1">DUF7707 domain-containing protein</fullName>
    </recommendedName>
</protein>
<evidence type="ECO:0000313" key="2">
    <source>
        <dbReference type="EMBL" id="GAA5802453.1"/>
    </source>
</evidence>
<dbReference type="Pfam" id="PF24808">
    <property type="entry name" value="DUF7707"/>
    <property type="match status" value="1"/>
</dbReference>
<organism evidence="2 3">
    <name type="scientific">Helicostylum pulchrum</name>
    <dbReference type="NCBI Taxonomy" id="562976"/>
    <lineage>
        <taxon>Eukaryota</taxon>
        <taxon>Fungi</taxon>
        <taxon>Fungi incertae sedis</taxon>
        <taxon>Mucoromycota</taxon>
        <taxon>Mucoromycotina</taxon>
        <taxon>Mucoromycetes</taxon>
        <taxon>Mucorales</taxon>
        <taxon>Mucorineae</taxon>
        <taxon>Mucoraceae</taxon>
        <taxon>Helicostylum</taxon>
    </lineage>
</organism>
<dbReference type="EMBL" id="BAABUJ010000023">
    <property type="protein sequence ID" value="GAA5802453.1"/>
    <property type="molecule type" value="Genomic_DNA"/>
</dbReference>
<keyword evidence="3" id="KW-1185">Reference proteome</keyword>
<gene>
    <name evidence="2" type="ORF">HPULCUR_007918</name>
</gene>
<comment type="caution">
    <text evidence="2">The sequence shown here is derived from an EMBL/GenBank/DDBJ whole genome shotgun (WGS) entry which is preliminary data.</text>
</comment>
<name>A0ABP9Y646_9FUNG</name>
<proteinExistence type="predicted"/>
<sequence length="187" mass="21117">MLLRIVMYAENQDFVDNEISPEDSLSSSKNHPYVGIPIGTWKITDLNETEKQDVCTRQKSFCSEECGGDTLVNKNYCNPTTMSWMCSCQNQVPDVPPYHWPITLAECHGRESSCMNGCTYGTTKDVCMKACNKYYKCDKAGSPSSGLRVEKEQDKPAYSLTNNANSVVYTMKFTTVCIFFHAYIMNL</sequence>
<dbReference type="Proteomes" id="UP001476247">
    <property type="component" value="Unassembled WGS sequence"/>
</dbReference>